<accession>A0A382DI15</accession>
<dbReference type="AlphaFoldDB" id="A0A382DI15"/>
<proteinExistence type="predicted"/>
<gene>
    <name evidence="1" type="ORF">METZ01_LOCUS190872</name>
</gene>
<reference evidence="1" key="1">
    <citation type="submission" date="2018-05" db="EMBL/GenBank/DDBJ databases">
        <authorList>
            <person name="Lanie J.A."/>
            <person name="Ng W.-L."/>
            <person name="Kazmierczak K.M."/>
            <person name="Andrzejewski T.M."/>
            <person name="Davidsen T.M."/>
            <person name="Wayne K.J."/>
            <person name="Tettelin H."/>
            <person name="Glass J.I."/>
            <person name="Rusch D."/>
            <person name="Podicherti R."/>
            <person name="Tsui H.-C.T."/>
            <person name="Winkler M.E."/>
        </authorList>
    </citation>
    <scope>NUCLEOTIDE SEQUENCE</scope>
</reference>
<organism evidence="1">
    <name type="scientific">marine metagenome</name>
    <dbReference type="NCBI Taxonomy" id="408172"/>
    <lineage>
        <taxon>unclassified sequences</taxon>
        <taxon>metagenomes</taxon>
        <taxon>ecological metagenomes</taxon>
    </lineage>
</organism>
<feature type="non-terminal residue" evidence="1">
    <location>
        <position position="24"/>
    </location>
</feature>
<sequence>MAAKEVKFGNNARQKMITGVNVLA</sequence>
<protein>
    <submittedName>
        <fullName evidence="1">Uncharacterized protein</fullName>
    </submittedName>
</protein>
<name>A0A382DI15_9ZZZZ</name>
<dbReference type="EMBL" id="UINC01039479">
    <property type="protein sequence ID" value="SVB38018.1"/>
    <property type="molecule type" value="Genomic_DNA"/>
</dbReference>
<evidence type="ECO:0000313" key="1">
    <source>
        <dbReference type="EMBL" id="SVB38018.1"/>
    </source>
</evidence>